<dbReference type="Proteomes" id="UP000322726">
    <property type="component" value="Chromosome"/>
</dbReference>
<evidence type="ECO:0000313" key="1">
    <source>
        <dbReference type="EMBL" id="QEP33294.1"/>
    </source>
</evidence>
<name>A0A5C2H8V0_9BACT</name>
<protein>
    <submittedName>
        <fullName evidence="1">Uncharacterized protein</fullName>
    </submittedName>
</protein>
<evidence type="ECO:0000313" key="2">
    <source>
        <dbReference type="Proteomes" id="UP000322726"/>
    </source>
</evidence>
<proteinExistence type="predicted"/>
<reference evidence="1 2" key="2">
    <citation type="submission" date="2019-09" db="EMBL/GenBank/DDBJ databases">
        <title>Complete genome sequencing of four Arcobacter species reveals a diverse suite of mobile elements.</title>
        <authorList>
            <person name="Miller W.G."/>
            <person name="Yee E."/>
            <person name="Bono J.L."/>
        </authorList>
    </citation>
    <scope>NUCLEOTIDE SEQUENCE [LARGE SCALE GENOMIC DNA]</scope>
    <source>
        <strain evidence="1 2">LMG 26638</strain>
    </source>
</reference>
<sequence>MEYINSCKEEINLRLEKIKQEITPLIDSYVTFFNIEKVFSSENGGKTRLNRQLFNENHEIIVQKILEINDVFEEMLDLIKTNIKSILSEFKEFDKVDFINLIFDDKNFLEILELDLNNEVIPREKKREVVREIIALFTLKNRIFNFKYYLSMIDTTIFDKHINKFGVEELINSSIIFEVIDSYGLQYKELEKFQLEIDYLTPKIEKIQSFQFLNSLLELHKRRCDNFFYANTRYKISIEYNNDLEFRKPMLFNISYLENIISCFIEQSCMDLVKQELKKGKIQKFIDINIQKIKGRIVITVKNNGFEIKNIFSLFSSDVDNKFVLEAKNLADSMNALLEIYSVENEGMVYSISFKA</sequence>
<reference evidence="1 2" key="3">
    <citation type="submission" date="2019-09" db="EMBL/GenBank/DDBJ databases">
        <title>Taxonomic note: a critical rebuttal of the proposed division of the genus Arcobacter into six genera, emended descriptions of Arcobacter anaerophilus and the genus Arcobacter, and an assessment of genus-level boundaries for Epsilonproteobacteria using in silico genomic comparator tools.</title>
        <authorList>
            <person name="On S.L.W."/>
            <person name="Miller W.G."/>
            <person name="Biggs P."/>
            <person name="Cornelius A."/>
            <person name="Vandamme P."/>
        </authorList>
    </citation>
    <scope>NUCLEOTIDE SEQUENCE [LARGE SCALE GENOMIC DNA]</scope>
    <source>
        <strain evidence="1 2">LMG 26638</strain>
    </source>
</reference>
<dbReference type="RefSeq" id="WP_130232269.1">
    <property type="nucleotide sequence ID" value="NZ_BMEF01000001.1"/>
</dbReference>
<accession>A0A5C2H8V0</accession>
<reference evidence="2" key="1">
    <citation type="submission" date="2019-09" db="EMBL/GenBank/DDBJ databases">
        <title>Complete genome sequencing of four Arcobacter species reveals a diverse suite of mobile elements.</title>
        <authorList>
            <person name="On S.L.W."/>
            <person name="Miller W.G."/>
            <person name="Biggs P."/>
            <person name="Cornelius A."/>
            <person name="Vandamme P."/>
        </authorList>
    </citation>
    <scope>NUCLEOTIDE SEQUENCE [LARGE SCALE GENOMIC DNA]</scope>
    <source>
        <strain evidence="2">LMG 26638</strain>
    </source>
</reference>
<dbReference type="OrthoDB" id="5343156at2"/>
<dbReference type="KEGG" id="apai:APAC_0124"/>
<organism evidence="1 2">
    <name type="scientific">Malaciobacter pacificus</name>
    <dbReference type="NCBI Taxonomy" id="1080223"/>
    <lineage>
        <taxon>Bacteria</taxon>
        <taxon>Pseudomonadati</taxon>
        <taxon>Campylobacterota</taxon>
        <taxon>Epsilonproteobacteria</taxon>
        <taxon>Campylobacterales</taxon>
        <taxon>Arcobacteraceae</taxon>
        <taxon>Malaciobacter</taxon>
    </lineage>
</organism>
<gene>
    <name evidence="1" type="ORF">APAC_0124</name>
</gene>
<dbReference type="EMBL" id="CP035928">
    <property type="protein sequence ID" value="QEP33294.1"/>
    <property type="molecule type" value="Genomic_DNA"/>
</dbReference>
<keyword evidence="2" id="KW-1185">Reference proteome</keyword>
<dbReference type="AlphaFoldDB" id="A0A5C2H8V0"/>